<evidence type="ECO:0000313" key="1">
    <source>
        <dbReference type="EMBL" id="AWB06931.1"/>
    </source>
</evidence>
<keyword evidence="1" id="KW-0614">Plasmid</keyword>
<protein>
    <submittedName>
        <fullName evidence="1">Uncharacterized protein</fullName>
    </submittedName>
</protein>
<gene>
    <name evidence="1" type="ORF">A6A40_17960</name>
</gene>
<keyword evidence="2" id="KW-1185">Reference proteome</keyword>
<dbReference type="EMBL" id="CP028902">
    <property type="protein sequence ID" value="AWB06931.1"/>
    <property type="molecule type" value="Genomic_DNA"/>
</dbReference>
<accession>A0A2R4VRB3</accession>
<proteinExistence type="predicted"/>
<dbReference type="AlphaFoldDB" id="A0A2R4VRB3"/>
<evidence type="ECO:0000313" key="2">
    <source>
        <dbReference type="Proteomes" id="UP000077405"/>
    </source>
</evidence>
<geneLocation type="plasmid" evidence="1 2">
    <name>pYZ1</name>
</geneLocation>
<dbReference type="KEGG" id="ahu:A6A40_17960"/>
<name>A0A2R4VRB3_9PROT</name>
<reference evidence="1 2" key="1">
    <citation type="submission" date="2018-04" db="EMBL/GenBank/DDBJ databases">
        <title>Complete genome sequence of the nitrogen-fixing bacterium Azospirillum humicireducens type strain SgZ-5.</title>
        <authorList>
            <person name="Yu Z."/>
        </authorList>
    </citation>
    <scope>NUCLEOTIDE SEQUENCE [LARGE SCALE GENOMIC DNA]</scope>
    <source>
        <strain evidence="1 2">SgZ-5</strain>
        <plasmid evidence="1 2">pYZ1</plasmid>
    </source>
</reference>
<organism evidence="1 2">
    <name type="scientific">Azospirillum humicireducens</name>
    <dbReference type="NCBI Taxonomy" id="1226968"/>
    <lineage>
        <taxon>Bacteria</taxon>
        <taxon>Pseudomonadati</taxon>
        <taxon>Pseudomonadota</taxon>
        <taxon>Alphaproteobacteria</taxon>
        <taxon>Rhodospirillales</taxon>
        <taxon>Azospirillaceae</taxon>
        <taxon>Azospirillum</taxon>
    </lineage>
</organism>
<dbReference type="OrthoDB" id="7306831at2"/>
<sequence length="79" mass="8293">MIDLIDRLPGMADTDLTTLASNAERLALSGTPKQRTAADAALPAIRAEVAARKEKLASLPSTRAPRRSKKVAAAVDAPQ</sequence>
<dbReference type="Proteomes" id="UP000077405">
    <property type="component" value="Plasmid pYZ1"/>
</dbReference>